<evidence type="ECO:0000313" key="6">
    <source>
        <dbReference type="Proteomes" id="UP000185469"/>
    </source>
</evidence>
<dbReference type="InterPro" id="IPR003593">
    <property type="entry name" value="AAA+_ATPase"/>
</dbReference>
<dbReference type="InterPro" id="IPR003439">
    <property type="entry name" value="ABC_transporter-like_ATP-bd"/>
</dbReference>
<dbReference type="Pfam" id="PF00005">
    <property type="entry name" value="ABC_tran"/>
    <property type="match status" value="1"/>
</dbReference>
<evidence type="ECO:0000259" key="4">
    <source>
        <dbReference type="PROSITE" id="PS50893"/>
    </source>
</evidence>
<dbReference type="GO" id="GO:0016887">
    <property type="term" value="F:ATP hydrolysis activity"/>
    <property type="evidence" value="ECO:0007669"/>
    <property type="project" value="InterPro"/>
</dbReference>
<dbReference type="AlphaFoldDB" id="A0A1L7CXB5"/>
<evidence type="ECO:0000256" key="3">
    <source>
        <dbReference type="ARBA" id="ARBA00022840"/>
    </source>
</evidence>
<dbReference type="SUPFAM" id="SSF52540">
    <property type="entry name" value="P-loop containing nucleoside triphosphate hydrolases"/>
    <property type="match status" value="1"/>
</dbReference>
<dbReference type="EMBL" id="CP009248">
    <property type="protein sequence ID" value="APT90451.1"/>
    <property type="molecule type" value="Genomic_DNA"/>
</dbReference>
<dbReference type="InterPro" id="IPR027417">
    <property type="entry name" value="P-loop_NTPase"/>
</dbReference>
<dbReference type="InterPro" id="IPR010230">
    <property type="entry name" value="FeS-cluster_ATPase_SufC"/>
</dbReference>
<dbReference type="Proteomes" id="UP000185469">
    <property type="component" value="Chromosome"/>
</dbReference>
<sequence length="241" mass="25535">MSDTPLLQLSGVDVAAGEDVICRGIDLVIREGERHILLGPNGSGKSTLLNGIMGITPFRIAAGVARLRGEDISGMPTEERARAGIGLAFQRPPALKGVQVARLAAAIGAEGRLPDAADRLGLAHLLDRDVNHGFSGGEAKRFEVMKLDLQGPSLCLFDEPESGVDMEQVAVVGRAVRELLERPDAAGRPRAGLVITHTGFILDGIDADVAHLMVDGRLVDSGDPHEMFEAIRREGYRAPAA</sequence>
<keyword evidence="2" id="KW-0547">Nucleotide-binding</keyword>
<dbReference type="PROSITE" id="PS50893">
    <property type="entry name" value="ABC_TRANSPORTER_2"/>
    <property type="match status" value="1"/>
</dbReference>
<dbReference type="PANTHER" id="PTHR43204">
    <property type="entry name" value="ABC TRANSPORTER I FAMILY MEMBER 6, CHLOROPLASTIC"/>
    <property type="match status" value="1"/>
</dbReference>
<comment type="similarity">
    <text evidence="1">Belongs to the ABC transporter superfamily. Ycf16 family.</text>
</comment>
<dbReference type="KEGG" id="csph:CSPHI_04645"/>
<feature type="domain" description="ABC transporter" evidence="4">
    <location>
        <begin position="7"/>
        <end position="240"/>
    </location>
</feature>
<evidence type="ECO:0000256" key="2">
    <source>
        <dbReference type="ARBA" id="ARBA00022741"/>
    </source>
</evidence>
<dbReference type="RefSeq" id="WP_075691701.1">
    <property type="nucleotide sequence ID" value="NZ_CP009248.1"/>
</dbReference>
<keyword evidence="3" id="KW-0067">ATP-binding</keyword>
<dbReference type="OrthoDB" id="9806149at2"/>
<dbReference type="GO" id="GO:0005524">
    <property type="term" value="F:ATP binding"/>
    <property type="evidence" value="ECO:0007669"/>
    <property type="project" value="UniProtKB-KW"/>
</dbReference>
<gene>
    <name evidence="5" type="ORF">CSPHI_04645</name>
</gene>
<dbReference type="SMART" id="SM00382">
    <property type="entry name" value="AAA"/>
    <property type="match status" value="1"/>
</dbReference>
<evidence type="ECO:0000313" key="5">
    <source>
        <dbReference type="EMBL" id="APT90451.1"/>
    </source>
</evidence>
<organism evidence="5 6">
    <name type="scientific">Corynebacterium sphenisci DSM 44792</name>
    <dbReference type="NCBI Taxonomy" id="1437874"/>
    <lineage>
        <taxon>Bacteria</taxon>
        <taxon>Bacillati</taxon>
        <taxon>Actinomycetota</taxon>
        <taxon>Actinomycetes</taxon>
        <taxon>Mycobacteriales</taxon>
        <taxon>Corynebacteriaceae</taxon>
        <taxon>Corynebacterium</taxon>
    </lineage>
</organism>
<protein>
    <submittedName>
        <fullName evidence="5">ABC transporter</fullName>
    </submittedName>
</protein>
<dbReference type="STRING" id="1437874.CSPHI_04645"/>
<evidence type="ECO:0000256" key="1">
    <source>
        <dbReference type="ARBA" id="ARBA00006216"/>
    </source>
</evidence>
<keyword evidence="6" id="KW-1185">Reference proteome</keyword>
<reference evidence="5 6" key="1">
    <citation type="submission" date="2014-08" db="EMBL/GenBank/DDBJ databases">
        <title>Complete genome sequence of Corynebacterium sphenisci CECT 5990(T) (=DSM 44792(T)), isolated from healthy wild penguins.</title>
        <authorList>
            <person name="Ruckert C."/>
            <person name="Albersmeier A."/>
            <person name="Winkler A."/>
            <person name="Kalinowski J."/>
        </authorList>
    </citation>
    <scope>NUCLEOTIDE SEQUENCE [LARGE SCALE GENOMIC DNA]</scope>
    <source>
        <strain evidence="5 6">DSM 44792</strain>
    </source>
</reference>
<proteinExistence type="inferred from homology"/>
<accession>A0A1L7CXB5</accession>
<name>A0A1L7CXB5_9CORY</name>
<dbReference type="Gene3D" id="3.40.50.300">
    <property type="entry name" value="P-loop containing nucleotide triphosphate hydrolases"/>
    <property type="match status" value="1"/>
</dbReference>
<dbReference type="PANTHER" id="PTHR43204:SF1">
    <property type="entry name" value="ABC TRANSPORTER I FAMILY MEMBER 6, CHLOROPLASTIC"/>
    <property type="match status" value="1"/>
</dbReference>